<dbReference type="OrthoDB" id="9802500at2"/>
<dbReference type="InterPro" id="IPR007890">
    <property type="entry name" value="CHASE2"/>
</dbReference>
<feature type="transmembrane region" description="Helical" evidence="1">
    <location>
        <begin position="399"/>
        <end position="424"/>
    </location>
</feature>
<gene>
    <name evidence="3" type="ORF">VI33_03670</name>
</gene>
<keyword evidence="4" id="KW-1185">Reference proteome</keyword>
<dbReference type="PATRIC" id="fig|1623450.3.peg.726"/>
<protein>
    <recommendedName>
        <fullName evidence="2">Guanylate cyclase domain-containing protein</fullName>
    </recommendedName>
</protein>
<dbReference type="PROSITE" id="PS50125">
    <property type="entry name" value="GUANYLATE_CYCLASE_2"/>
    <property type="match status" value="1"/>
</dbReference>
<feature type="transmembrane region" description="Helical" evidence="1">
    <location>
        <begin position="376"/>
        <end position="393"/>
    </location>
</feature>
<keyword evidence="1" id="KW-1133">Transmembrane helix</keyword>
<evidence type="ECO:0000259" key="2">
    <source>
        <dbReference type="PROSITE" id="PS50125"/>
    </source>
</evidence>
<name>A0A0H4IZA7_9PROT</name>
<sequence>MKTFKQFILKLLLPFPAGVLVALFLWFVATANILNIADKSRHFTLDLLSQSFPYEEVFESYADRMLFVDIDDEALNKIGQWPWPRQKISEIFNAINLQNPAVVGVDILFAEKDRYASENIAGFFGIQEEEFTQLGVLDGDKLLADKMQAFPYVLAIAALDDDQEIEENQTDVTGRFVVIDEADQFLYQADTLLAPIKEFENTPGFGFVNTINREGKIRKTPLLFSIKDEIHPSLNLEMVRVAQGTPNHIMKFNDVGDKLLIKSGEVITQTDLDGTFYFHYGDMNRFNTASILDVMENKVDLSEKILIIGSSAAGLGDYHSTSYQEDIPGPLFHLQVIDQILGQRFINFHPVYDQIIYLLTVMFCITLCWLITKYSVYLIAFALPISLAPLYYLSKYAFLGFGLIVNVPLALAILFFSGIATYIIKTFIENIEKRKIQSSFLQYVPADIVKNINKESDVPSLGGEEIEATVFFLDIRGFTSITETLKDDPNLLVKVIGHIMNRVTDILIRHEATIDKYIGDAVMAFWNAPVKVENHQAKAYHASLAIKQEIPKINAEVKAMLSQEQRKLINVNFGMGLSTGQVVVGNMGSEFRFNYSVMGDMVNVAARLEAMTKEKKKIILAGALNFSDEVIKNFKAQGIALKFFDDIAVRGKKEKIPVYAVE</sequence>
<dbReference type="SUPFAM" id="SSF55073">
    <property type="entry name" value="Nucleotide cyclase"/>
    <property type="match status" value="1"/>
</dbReference>
<dbReference type="PANTHER" id="PTHR43081">
    <property type="entry name" value="ADENYLATE CYCLASE, TERMINAL-DIFFERENTIATION SPECIFIC-RELATED"/>
    <property type="match status" value="1"/>
</dbReference>
<reference evidence="3 4" key="1">
    <citation type="submission" date="2015-03" db="EMBL/GenBank/DDBJ databases">
        <title>Comparative analysis of the OM43 clade including a novel species from Red Sea uncovers genomic and metabolic diversity among marine methylotrophs.</title>
        <authorList>
            <person name="Jimenez-Infante F."/>
            <person name="Ngugi D.K."/>
            <person name="Vinu M."/>
            <person name="Alam I."/>
            <person name="Kamau A."/>
            <person name="Blom J."/>
            <person name="Bajic V.B."/>
            <person name="Stingl U."/>
        </authorList>
    </citation>
    <scope>NUCLEOTIDE SEQUENCE [LARGE SCALE GENOMIC DNA]</scope>
    <source>
        <strain evidence="3 4">MBRSH7</strain>
    </source>
</reference>
<proteinExistence type="predicted"/>
<dbReference type="Pfam" id="PF00211">
    <property type="entry name" value="Guanylate_cyc"/>
    <property type="match status" value="1"/>
</dbReference>
<dbReference type="Pfam" id="PF05226">
    <property type="entry name" value="CHASE2"/>
    <property type="match status" value="1"/>
</dbReference>
<dbReference type="Proteomes" id="UP000066549">
    <property type="component" value="Chromosome"/>
</dbReference>
<dbReference type="EMBL" id="CP011002">
    <property type="protein sequence ID" value="AKO65829.1"/>
    <property type="molecule type" value="Genomic_DNA"/>
</dbReference>
<dbReference type="GO" id="GO:0035556">
    <property type="term" value="P:intracellular signal transduction"/>
    <property type="evidence" value="ECO:0007669"/>
    <property type="project" value="InterPro"/>
</dbReference>
<evidence type="ECO:0000313" key="3">
    <source>
        <dbReference type="EMBL" id="AKO65829.1"/>
    </source>
</evidence>
<evidence type="ECO:0000256" key="1">
    <source>
        <dbReference type="SAM" id="Phobius"/>
    </source>
</evidence>
<dbReference type="AlphaFoldDB" id="A0A0H4IZA7"/>
<dbReference type="SMART" id="SM01080">
    <property type="entry name" value="CHASE2"/>
    <property type="match status" value="1"/>
</dbReference>
<dbReference type="GO" id="GO:0006171">
    <property type="term" value="P:cAMP biosynthetic process"/>
    <property type="evidence" value="ECO:0007669"/>
    <property type="project" value="TreeGrafter"/>
</dbReference>
<keyword evidence="1" id="KW-0812">Transmembrane</keyword>
<feature type="transmembrane region" description="Helical" evidence="1">
    <location>
        <begin position="354"/>
        <end position="371"/>
    </location>
</feature>
<dbReference type="InterPro" id="IPR029787">
    <property type="entry name" value="Nucleotide_cyclase"/>
</dbReference>
<dbReference type="SMART" id="SM00044">
    <property type="entry name" value="CYCc"/>
    <property type="match status" value="1"/>
</dbReference>
<organism evidence="3 4">
    <name type="scientific">Methylophilales bacterium MBRS-H7</name>
    <dbReference type="NCBI Taxonomy" id="1623450"/>
    <lineage>
        <taxon>Bacteria</taxon>
        <taxon>Pseudomonadati</taxon>
        <taxon>Pseudomonadota</taxon>
        <taxon>Betaproteobacteria</taxon>
        <taxon>Nitrosomonadales</taxon>
        <taxon>OM43 clade</taxon>
    </lineage>
</organism>
<dbReference type="PANTHER" id="PTHR43081:SF1">
    <property type="entry name" value="ADENYLATE CYCLASE, TERMINAL-DIFFERENTIATION SPECIFIC"/>
    <property type="match status" value="1"/>
</dbReference>
<dbReference type="InterPro" id="IPR001054">
    <property type="entry name" value="A/G_cyclase"/>
</dbReference>
<feature type="domain" description="Guanylate cyclase" evidence="2">
    <location>
        <begin position="469"/>
        <end position="609"/>
    </location>
</feature>
<evidence type="ECO:0000313" key="4">
    <source>
        <dbReference type="Proteomes" id="UP000066549"/>
    </source>
</evidence>
<dbReference type="InterPro" id="IPR050697">
    <property type="entry name" value="Adenylyl/Guanylyl_Cyclase_3/4"/>
</dbReference>
<keyword evidence="1" id="KW-0472">Membrane</keyword>
<dbReference type="Gene3D" id="3.30.70.1230">
    <property type="entry name" value="Nucleotide cyclase"/>
    <property type="match status" value="1"/>
</dbReference>
<accession>A0A0H4IZA7</accession>
<dbReference type="GO" id="GO:0004016">
    <property type="term" value="F:adenylate cyclase activity"/>
    <property type="evidence" value="ECO:0007669"/>
    <property type="project" value="UniProtKB-ARBA"/>
</dbReference>
<dbReference type="CDD" id="cd07302">
    <property type="entry name" value="CHD"/>
    <property type="match status" value="1"/>
</dbReference>